<feature type="compositionally biased region" description="Basic and acidic residues" evidence="1">
    <location>
        <begin position="389"/>
        <end position="407"/>
    </location>
</feature>
<feature type="region of interest" description="Disordered" evidence="1">
    <location>
        <begin position="388"/>
        <end position="407"/>
    </location>
</feature>
<reference evidence="5 6" key="1">
    <citation type="journal article" date="2015" name="ISME J.">
        <title>Genomic and phenotypic differentiation among Methanosarcina mazei populations from Columbia River sediment.</title>
        <authorList>
            <person name="Youngblut N.D."/>
            <person name="Wirth J.S."/>
            <person name="Henriksen J.R."/>
            <person name="Smith M."/>
            <person name="Simon H."/>
            <person name="Metcalf W.W."/>
            <person name="Whitaker R.J."/>
        </authorList>
    </citation>
    <scope>NUCLEOTIDE SEQUENCE [LARGE SCALE GENOMIC DNA]</scope>
    <source>
        <strain evidence="2 6">1.F.A.1A.3</strain>
        <strain evidence="3 7">1.F.A.1B.3</strain>
        <strain evidence="4 5">1.F.A.1B.4</strain>
    </source>
</reference>
<evidence type="ECO:0000313" key="3">
    <source>
        <dbReference type="EMBL" id="KKH19995.1"/>
    </source>
</evidence>
<accession>A0A0F8LUJ5</accession>
<dbReference type="EMBL" id="JJQC01000025">
    <property type="protein sequence ID" value="KKH24441.1"/>
    <property type="molecule type" value="Genomic_DNA"/>
</dbReference>
<dbReference type="EMBL" id="JJQB01000074">
    <property type="protein sequence ID" value="KKH19995.1"/>
    <property type="molecule type" value="Genomic_DNA"/>
</dbReference>
<comment type="caution">
    <text evidence="3">The sequence shown here is derived from an EMBL/GenBank/DDBJ whole genome shotgun (WGS) entry which is preliminary data.</text>
</comment>
<dbReference type="AlphaFoldDB" id="A0A0F8LUJ5"/>
<dbReference type="RefSeq" id="WP_048044831.1">
    <property type="nucleotide sequence ID" value="NZ_JJQA01000049.1"/>
</dbReference>
<protein>
    <submittedName>
        <fullName evidence="3">Uncharacterized protein</fullName>
    </submittedName>
</protein>
<evidence type="ECO:0000313" key="4">
    <source>
        <dbReference type="EMBL" id="KKH24441.1"/>
    </source>
</evidence>
<gene>
    <name evidence="2" type="ORF">DU44_00180</name>
    <name evidence="3" type="ORF">DU48_01295</name>
    <name evidence="4" type="ORF">DU65_02985</name>
</gene>
<name>A0A0F8LUJ5_METMZ</name>
<organism evidence="3 7">
    <name type="scientific">Methanosarcina mazei</name>
    <name type="common">Methanosarcina frisia</name>
    <dbReference type="NCBI Taxonomy" id="2209"/>
    <lineage>
        <taxon>Archaea</taxon>
        <taxon>Methanobacteriati</taxon>
        <taxon>Methanobacteriota</taxon>
        <taxon>Stenosarchaea group</taxon>
        <taxon>Methanomicrobia</taxon>
        <taxon>Methanosarcinales</taxon>
        <taxon>Methanosarcinaceae</taxon>
        <taxon>Methanosarcina</taxon>
    </lineage>
</organism>
<evidence type="ECO:0000313" key="6">
    <source>
        <dbReference type="Proteomes" id="UP000034064"/>
    </source>
</evidence>
<evidence type="ECO:0000313" key="2">
    <source>
        <dbReference type="EMBL" id="KKH17771.1"/>
    </source>
</evidence>
<evidence type="ECO:0000313" key="7">
    <source>
        <dbReference type="Proteomes" id="UP000034733"/>
    </source>
</evidence>
<evidence type="ECO:0000313" key="5">
    <source>
        <dbReference type="Proteomes" id="UP000033987"/>
    </source>
</evidence>
<dbReference type="EMBL" id="JJQA01000049">
    <property type="protein sequence ID" value="KKH17771.1"/>
    <property type="molecule type" value="Genomic_DNA"/>
</dbReference>
<dbReference type="Proteomes" id="UP000033987">
    <property type="component" value="Unassembled WGS sequence"/>
</dbReference>
<dbReference type="PATRIC" id="fig|2209.48.peg.41"/>
<dbReference type="Proteomes" id="UP000034064">
    <property type="component" value="Unassembled WGS sequence"/>
</dbReference>
<sequence>MVEDFEICVLFYNLVKDKEKNKRFFENLRKYAPAEAHIKNDEKLWKDIIVKEITSELNRQNLGQNVTVSENILMLLYYEHNDDSSSILFNKILSSEKEIQELASILILSQRLIKFSGYENKIQETARTNDSEYKKEDIIAIIREVESFSLSNINSMLSESFFVLTYLKSYIEFLEKNNINIYYKPTIDYIIEEGKKDIPIENNVVNLAYDLGLRNFNKINDLNKDYVDGFARASVTLKFHDDLSLRTEVCKCSAKEYSTAILWSYFEKIKENDGQEIVLINELIYDKERVSLEKVDLVLNKLKDPDIQFFQTQLKEGHWHDSSFSLLRKFFEDTSKEVLEKLSNAKEYEILKESIQSSFREVNIGTIEKLIDAQFFGAYVIMFNSGRSDGSDKNNEDKDYEEKKSEERKNVETLQKIIDYLSERDLNQSGDDKWKFKDKDKINKELVNTCGLRPKYDFINFSHSTRIGILGKDQSFQDFKDEFLKDIRTILNSRNEKFNVGIVVLKIMPSTYSFGTLDNDRTSDNIQVKDLDAVKYIARLASTKLPLEDQVSAMKFEKNIDLLKIVDKKSFYEIIKLINDDIDDKEKLVLEKPELIKQLLYELNENMSIKDFKSLSIDLKEEYYDERTTEEIRKIVESVLIKTYSNTPGLIRKAKSRPKLLSNRFVKSLKNLAVLYKLQKCN</sequence>
<evidence type="ECO:0000256" key="1">
    <source>
        <dbReference type="SAM" id="MobiDB-lite"/>
    </source>
</evidence>
<proteinExistence type="predicted"/>
<dbReference type="Proteomes" id="UP000034733">
    <property type="component" value="Unassembled WGS sequence"/>
</dbReference>